<evidence type="ECO:0000259" key="1">
    <source>
        <dbReference type="Pfam" id="PF00395"/>
    </source>
</evidence>
<sequence length="55" mass="5841">MKTVNLLKDLINGISDNKFSPGRNITRSEFVKILAGIAGADVSLFTGNPFADVSS</sequence>
<protein>
    <recommendedName>
        <fullName evidence="1">SLH domain-containing protein</fullName>
    </recommendedName>
</protein>
<gene>
    <name evidence="2" type="ORF">GCM10008013_02130</name>
</gene>
<accession>A0ABQ1Y3T8</accession>
<organism evidence="2 3">
    <name type="scientific">Paenibacillus segetis</name>
    <dbReference type="NCBI Taxonomy" id="1325360"/>
    <lineage>
        <taxon>Bacteria</taxon>
        <taxon>Bacillati</taxon>
        <taxon>Bacillota</taxon>
        <taxon>Bacilli</taxon>
        <taxon>Bacillales</taxon>
        <taxon>Paenibacillaceae</taxon>
        <taxon>Paenibacillus</taxon>
    </lineage>
</organism>
<proteinExistence type="predicted"/>
<dbReference type="Pfam" id="PF00395">
    <property type="entry name" value="SLH"/>
    <property type="match status" value="1"/>
</dbReference>
<evidence type="ECO:0000313" key="3">
    <source>
        <dbReference type="Proteomes" id="UP000659344"/>
    </source>
</evidence>
<dbReference type="EMBL" id="BMFT01000001">
    <property type="protein sequence ID" value="GGH10638.1"/>
    <property type="molecule type" value="Genomic_DNA"/>
</dbReference>
<dbReference type="InterPro" id="IPR001119">
    <property type="entry name" value="SLH_dom"/>
</dbReference>
<keyword evidence="3" id="KW-1185">Reference proteome</keyword>
<feature type="domain" description="SLH" evidence="1">
    <location>
        <begin position="9"/>
        <end position="30"/>
    </location>
</feature>
<comment type="caution">
    <text evidence="2">The sequence shown here is derived from an EMBL/GenBank/DDBJ whole genome shotgun (WGS) entry which is preliminary data.</text>
</comment>
<dbReference type="Proteomes" id="UP000659344">
    <property type="component" value="Unassembled WGS sequence"/>
</dbReference>
<evidence type="ECO:0000313" key="2">
    <source>
        <dbReference type="EMBL" id="GGH10638.1"/>
    </source>
</evidence>
<name>A0ABQ1Y3T8_9BACL</name>
<reference evidence="3" key="1">
    <citation type="journal article" date="2019" name="Int. J. Syst. Evol. Microbiol.">
        <title>The Global Catalogue of Microorganisms (GCM) 10K type strain sequencing project: providing services to taxonomists for standard genome sequencing and annotation.</title>
        <authorList>
            <consortium name="The Broad Institute Genomics Platform"/>
            <consortium name="The Broad Institute Genome Sequencing Center for Infectious Disease"/>
            <person name="Wu L."/>
            <person name="Ma J."/>
        </authorList>
    </citation>
    <scope>NUCLEOTIDE SEQUENCE [LARGE SCALE GENOMIC DNA]</scope>
    <source>
        <strain evidence="3">CGMCC 1.12769</strain>
    </source>
</reference>